<dbReference type="Gene3D" id="1.10.506.10">
    <property type="entry name" value="GTPase Activation - p120gap, domain 1"/>
    <property type="match status" value="2"/>
</dbReference>
<dbReference type="SMART" id="SM00323">
    <property type="entry name" value="RasGAP"/>
    <property type="match status" value="1"/>
</dbReference>
<comment type="caution">
    <text evidence="10">The sequence shown here is derived from an EMBL/GenBank/DDBJ whole genome shotgun (WGS) entry which is preliminary data.</text>
</comment>
<name>A0AAD9K6P0_9ANNE</name>
<dbReference type="InterPro" id="IPR001849">
    <property type="entry name" value="PH_domain"/>
</dbReference>
<dbReference type="SUPFAM" id="SSF50729">
    <property type="entry name" value="PH domain-like"/>
    <property type="match status" value="1"/>
</dbReference>
<dbReference type="GO" id="GO:0008270">
    <property type="term" value="F:zinc ion binding"/>
    <property type="evidence" value="ECO:0007669"/>
    <property type="project" value="UniProtKB-KW"/>
</dbReference>
<keyword evidence="5" id="KW-0862">Zinc</keyword>
<dbReference type="InterPro" id="IPR000008">
    <property type="entry name" value="C2_dom"/>
</dbReference>
<dbReference type="InterPro" id="IPR001936">
    <property type="entry name" value="RasGAP_dom"/>
</dbReference>
<evidence type="ECO:0000313" key="11">
    <source>
        <dbReference type="Proteomes" id="UP001208570"/>
    </source>
</evidence>
<dbReference type="PROSITE" id="PS50003">
    <property type="entry name" value="PH_DOMAIN"/>
    <property type="match status" value="1"/>
</dbReference>
<dbReference type="InterPro" id="IPR011993">
    <property type="entry name" value="PH-like_dom_sf"/>
</dbReference>
<proteinExistence type="predicted"/>
<evidence type="ECO:0000256" key="2">
    <source>
        <dbReference type="ARBA" id="ARBA00022723"/>
    </source>
</evidence>
<dbReference type="GO" id="GO:0035556">
    <property type="term" value="P:intracellular signal transduction"/>
    <property type="evidence" value="ECO:0007669"/>
    <property type="project" value="InterPro"/>
</dbReference>
<dbReference type="InterPro" id="IPR023152">
    <property type="entry name" value="RasGAP_CS"/>
</dbReference>
<dbReference type="AlphaFoldDB" id="A0AAD9K6P0"/>
<dbReference type="Proteomes" id="UP001208570">
    <property type="component" value="Unassembled WGS sequence"/>
</dbReference>
<evidence type="ECO:0000313" key="10">
    <source>
        <dbReference type="EMBL" id="KAK2164955.1"/>
    </source>
</evidence>
<organism evidence="10 11">
    <name type="scientific">Paralvinella palmiformis</name>
    <dbReference type="NCBI Taxonomy" id="53620"/>
    <lineage>
        <taxon>Eukaryota</taxon>
        <taxon>Metazoa</taxon>
        <taxon>Spiralia</taxon>
        <taxon>Lophotrochozoa</taxon>
        <taxon>Annelida</taxon>
        <taxon>Polychaeta</taxon>
        <taxon>Sedentaria</taxon>
        <taxon>Canalipalpata</taxon>
        <taxon>Terebellida</taxon>
        <taxon>Terebelliformia</taxon>
        <taxon>Alvinellidae</taxon>
        <taxon>Paralvinella</taxon>
    </lineage>
</organism>
<sequence length="904" mass="102872">MWFPLCKVEKDQEVQGEIHLEVTKLTYNDRHVINIKIIEARDLAVKDLRGASDPYVVLSVLDKRVQTQTVRGSLYPTWNETVELEVAHRDEDMSLTVTIWDWDRVGDDDFMGQVEFKLDDLKHGVSFNDWYRLTPREDDKDKSNGEKDDFGTIRIRARLTEERILPTEYYQPLLKVLMDSVSPEIHKVTGPTPLKMLQEVMTLDLLELASTLVKLYLGQGKVTSYVDVICTEEIRTTSNPNTLFRGNSLATKSMDQFMKLVAMPYLHDTLNDIIKQIFLEKKACELDPGRVGWVRRHHSLTLWPRHKGDKAVIQESTVVLLNYLTAIKESILNSIPKMPPVMRLVFKTLKERIEEQWPGPEHEDRKYVGISGFLFLRFLAPAILSPKLFSLQVNHPDAATSRTLTLLAKVVQSMGNLGLQIGQGKEEWMEPLHPFIRGSVSEIKIFIDQLTDIQDDIVINDTTRRRSIFHPNITVKQGYLYKVKWCSHGQSHSGRDKVTNIRRSTFKKRFFWLKFEQLIYAKKPTDQVRTTVLTQQICGVERVDKVAFKKPNIGQVILKDLRGNTEIIYIMAKDINDLHSWISSIRKTVITNSSLIDNYHPGIYKQNKWTCCFKTDVDACGCNRTHAHAVLGDWRDPLDPDMEAQTIFSQLLNGRHILRQKYLETTEAVNQSLSEMDYTTETESNSNKIITNSLTVTQHTPETLKKSTSFQDAQIGSVAQLLDVICDLEKAHQAFDKMEKEETKVIPRGSEVGVHRPYAGLLTVRNTGDGANSPESGSKISDIVDGKRQVSAGFLDTPDWDDNYDTSGEDTIDLDCYEPSQRPRCLKGGPGILKPAHTFSEHRKHDISCSACRTPINKTTCNRLGKADLQHNTVSRGGRFCPSGCTKMDIPLPYVTPRVAQSAT</sequence>
<dbReference type="Gene3D" id="2.30.29.30">
    <property type="entry name" value="Pleckstrin-homology domain (PH domain)/Phosphotyrosine-binding domain (PTB)"/>
    <property type="match status" value="1"/>
</dbReference>
<accession>A0AAD9K6P0</accession>
<dbReference type="PRINTS" id="PR00360">
    <property type="entry name" value="C2DOMAIN"/>
</dbReference>
<dbReference type="PANTHER" id="PTHR10194:SF144">
    <property type="entry name" value="RASGAP-ACTIVATING-LIKE PROTEIN 1"/>
    <property type="match status" value="1"/>
</dbReference>
<feature type="domain" description="Ras-GAP" evidence="9">
    <location>
        <begin position="204"/>
        <end position="416"/>
    </location>
</feature>
<dbReference type="InterPro" id="IPR001562">
    <property type="entry name" value="Znf_Btk_motif"/>
</dbReference>
<evidence type="ECO:0000259" key="9">
    <source>
        <dbReference type="PROSITE" id="PS50018"/>
    </source>
</evidence>
<dbReference type="SUPFAM" id="SSF49562">
    <property type="entry name" value="C2 domain (Calcium/lipid-binding domain, CaLB)"/>
    <property type="match status" value="1"/>
</dbReference>
<keyword evidence="11" id="KW-1185">Reference proteome</keyword>
<dbReference type="Pfam" id="PF00168">
    <property type="entry name" value="C2"/>
    <property type="match status" value="1"/>
</dbReference>
<dbReference type="PROSITE" id="PS50004">
    <property type="entry name" value="C2"/>
    <property type="match status" value="1"/>
</dbReference>
<evidence type="ECO:0000256" key="5">
    <source>
        <dbReference type="ARBA" id="ARBA00022833"/>
    </source>
</evidence>
<keyword evidence="4 6" id="KW-0863">Zinc-finger</keyword>
<dbReference type="SMART" id="SM00239">
    <property type="entry name" value="C2"/>
    <property type="match status" value="1"/>
</dbReference>
<dbReference type="Pfam" id="PF00616">
    <property type="entry name" value="RasGAP"/>
    <property type="match status" value="1"/>
</dbReference>
<feature type="domain" description="PH" evidence="7">
    <location>
        <begin position="473"/>
        <end position="590"/>
    </location>
</feature>
<evidence type="ECO:0000259" key="7">
    <source>
        <dbReference type="PROSITE" id="PS50003"/>
    </source>
</evidence>
<dbReference type="PROSITE" id="PS51113">
    <property type="entry name" value="ZF_BTK"/>
    <property type="match status" value="1"/>
</dbReference>
<evidence type="ECO:0000256" key="4">
    <source>
        <dbReference type="ARBA" id="ARBA00022771"/>
    </source>
</evidence>
<dbReference type="SMART" id="SM00107">
    <property type="entry name" value="BTK"/>
    <property type="match status" value="1"/>
</dbReference>
<dbReference type="SMART" id="SM00233">
    <property type="entry name" value="PH"/>
    <property type="match status" value="1"/>
</dbReference>
<protein>
    <submittedName>
        <fullName evidence="10">Uncharacterized protein</fullName>
    </submittedName>
</protein>
<dbReference type="CDD" id="cd00030">
    <property type="entry name" value="C2"/>
    <property type="match status" value="1"/>
</dbReference>
<dbReference type="InterPro" id="IPR039360">
    <property type="entry name" value="Ras_GTPase"/>
</dbReference>
<dbReference type="GO" id="GO:0005096">
    <property type="term" value="F:GTPase activator activity"/>
    <property type="evidence" value="ECO:0007669"/>
    <property type="project" value="UniProtKB-KW"/>
</dbReference>
<dbReference type="InterPro" id="IPR035892">
    <property type="entry name" value="C2_domain_sf"/>
</dbReference>
<dbReference type="SUPFAM" id="SSF48350">
    <property type="entry name" value="GTPase activation domain, GAP"/>
    <property type="match status" value="1"/>
</dbReference>
<evidence type="ECO:0000256" key="3">
    <source>
        <dbReference type="ARBA" id="ARBA00022737"/>
    </source>
</evidence>
<dbReference type="EMBL" id="JAODUP010000057">
    <property type="protein sequence ID" value="KAK2164955.1"/>
    <property type="molecule type" value="Genomic_DNA"/>
</dbReference>
<dbReference type="PROSITE" id="PS00509">
    <property type="entry name" value="RAS_GTPASE_ACTIV_1"/>
    <property type="match status" value="1"/>
</dbReference>
<evidence type="ECO:0000256" key="6">
    <source>
        <dbReference type="PROSITE-ProRule" id="PRU00432"/>
    </source>
</evidence>
<dbReference type="PANTHER" id="PTHR10194">
    <property type="entry name" value="RAS GTPASE-ACTIVATING PROTEINS"/>
    <property type="match status" value="1"/>
</dbReference>
<dbReference type="InterPro" id="IPR008936">
    <property type="entry name" value="Rho_GTPase_activation_prot"/>
</dbReference>
<dbReference type="Pfam" id="PF00779">
    <property type="entry name" value="BTK"/>
    <property type="match status" value="1"/>
</dbReference>
<gene>
    <name evidence="10" type="ORF">LSH36_57g07023</name>
</gene>
<dbReference type="PROSITE" id="PS50018">
    <property type="entry name" value="RAS_GTPASE_ACTIV_2"/>
    <property type="match status" value="1"/>
</dbReference>
<dbReference type="Gene3D" id="2.60.40.150">
    <property type="entry name" value="C2 domain"/>
    <property type="match status" value="1"/>
</dbReference>
<feature type="domain" description="C2" evidence="8">
    <location>
        <begin position="14"/>
        <end position="131"/>
    </location>
</feature>
<keyword evidence="1" id="KW-0343">GTPase activation</keyword>
<evidence type="ECO:0000256" key="1">
    <source>
        <dbReference type="ARBA" id="ARBA00022468"/>
    </source>
</evidence>
<dbReference type="Pfam" id="PF00169">
    <property type="entry name" value="PH"/>
    <property type="match status" value="1"/>
</dbReference>
<keyword evidence="3" id="KW-0677">Repeat</keyword>
<keyword evidence="2" id="KW-0479">Metal-binding</keyword>
<reference evidence="10" key="1">
    <citation type="journal article" date="2023" name="Mol. Biol. Evol.">
        <title>Third-Generation Sequencing Reveals the Adaptive Role of the Epigenome in Three Deep-Sea Polychaetes.</title>
        <authorList>
            <person name="Perez M."/>
            <person name="Aroh O."/>
            <person name="Sun Y."/>
            <person name="Lan Y."/>
            <person name="Juniper S.K."/>
            <person name="Young C.R."/>
            <person name="Angers B."/>
            <person name="Qian P.Y."/>
        </authorList>
    </citation>
    <scope>NUCLEOTIDE SEQUENCE</scope>
    <source>
        <strain evidence="10">P08H-3</strain>
    </source>
</reference>
<evidence type="ECO:0000259" key="8">
    <source>
        <dbReference type="PROSITE" id="PS50004"/>
    </source>
</evidence>